<evidence type="ECO:0000256" key="3">
    <source>
        <dbReference type="ARBA" id="ARBA00022755"/>
    </source>
</evidence>
<evidence type="ECO:0000256" key="1">
    <source>
        <dbReference type="ARBA" id="ARBA00005054"/>
    </source>
</evidence>
<comment type="function">
    <text evidence="4">Catalyzes the transfer of a formyl group from 10-formyltetrahydrofolate to 5-phospho-ribosyl-glycinamide (GAR), producing 5-phospho-ribosyl-N-formylglycinamide (FGAR) and tetrahydrofolate.</text>
</comment>
<feature type="active site" description="Proton donor" evidence="4">
    <location>
        <position position="108"/>
    </location>
</feature>
<feature type="binding site" evidence="4">
    <location>
        <begin position="11"/>
        <end position="13"/>
    </location>
    <ligand>
        <name>N(1)-(5-phospho-beta-D-ribosyl)glycinamide</name>
        <dbReference type="ChEBI" id="CHEBI:143788"/>
    </ligand>
</feature>
<feature type="binding site" evidence="4">
    <location>
        <position position="64"/>
    </location>
    <ligand>
        <name>(6R)-10-formyltetrahydrofolate</name>
        <dbReference type="ChEBI" id="CHEBI:195366"/>
    </ligand>
</feature>
<comment type="similarity">
    <text evidence="4">Belongs to the GART family.</text>
</comment>
<gene>
    <name evidence="4" type="primary">purN</name>
    <name evidence="6" type="ORF">JZO67_002774</name>
</gene>
<dbReference type="Proteomes" id="UP000664357">
    <property type="component" value="Unassembled WGS sequence"/>
</dbReference>
<comment type="pathway">
    <text evidence="1 4">Purine metabolism; IMP biosynthesis via de novo pathway; N(2)-formyl-N(1)-(5-phospho-D-ribosyl)glycinamide from N(1)-(5-phospho-D-ribosyl)glycinamide (10-formyl THF route): step 1/1.</text>
</comment>
<dbReference type="RefSeq" id="WP_207703339.1">
    <property type="nucleotide sequence ID" value="NZ_JAFREL020000002.1"/>
</dbReference>
<organism evidence="6 7">
    <name type="scientific">Candidatus Enterococcus ferrettii</name>
    <dbReference type="NCBI Taxonomy" id="2815324"/>
    <lineage>
        <taxon>Bacteria</taxon>
        <taxon>Bacillati</taxon>
        <taxon>Bacillota</taxon>
        <taxon>Bacilli</taxon>
        <taxon>Lactobacillales</taxon>
        <taxon>Enterococcaceae</taxon>
        <taxon>Enterococcus</taxon>
    </lineage>
</organism>
<dbReference type="CDD" id="cd08645">
    <property type="entry name" value="FMT_core_GART"/>
    <property type="match status" value="1"/>
</dbReference>
<evidence type="ECO:0000259" key="5">
    <source>
        <dbReference type="Pfam" id="PF00551"/>
    </source>
</evidence>
<evidence type="ECO:0000256" key="4">
    <source>
        <dbReference type="HAMAP-Rule" id="MF_01930"/>
    </source>
</evidence>
<comment type="caution">
    <text evidence="6">The sequence shown here is derived from an EMBL/GenBank/DDBJ whole genome shotgun (WGS) entry which is preliminary data.</text>
</comment>
<dbReference type="InterPro" id="IPR004607">
    <property type="entry name" value="GART"/>
</dbReference>
<reference evidence="6 7" key="1">
    <citation type="submission" date="2024-02" db="EMBL/GenBank/DDBJ databases">
        <title>The Genome Sequence of Enterococcus sp. DIV0159.</title>
        <authorList>
            <person name="Earl A."/>
            <person name="Manson A."/>
            <person name="Gilmore M."/>
            <person name="Sanders J."/>
            <person name="Shea T."/>
            <person name="Howe W."/>
            <person name="Livny J."/>
            <person name="Cuomo C."/>
            <person name="Neafsey D."/>
            <person name="Birren B."/>
        </authorList>
    </citation>
    <scope>NUCLEOTIDE SEQUENCE [LARGE SCALE GENOMIC DNA]</scope>
    <source>
        <strain evidence="6 7">665A</strain>
    </source>
</reference>
<evidence type="ECO:0000313" key="6">
    <source>
        <dbReference type="EMBL" id="MEO1770821.1"/>
    </source>
</evidence>
<feature type="binding site" evidence="4">
    <location>
        <position position="106"/>
    </location>
    <ligand>
        <name>(6R)-10-formyltetrahydrofolate</name>
        <dbReference type="ChEBI" id="CHEBI:195366"/>
    </ligand>
</feature>
<dbReference type="HAMAP" id="MF_01930">
    <property type="entry name" value="PurN"/>
    <property type="match status" value="1"/>
</dbReference>
<proteinExistence type="inferred from homology"/>
<name>A0ABV0EQB9_9ENTE</name>
<protein>
    <recommendedName>
        <fullName evidence="4">Phosphoribosylglycinamide formyltransferase</fullName>
        <ecNumber evidence="4">2.1.2.2</ecNumber>
    </recommendedName>
    <alternativeName>
        <fullName evidence="4">5'-phosphoribosylglycinamide transformylase</fullName>
    </alternativeName>
    <alternativeName>
        <fullName evidence="4">GAR transformylase</fullName>
        <shortName evidence="4">GART</shortName>
    </alternativeName>
</protein>
<dbReference type="Pfam" id="PF00551">
    <property type="entry name" value="Formyl_trans_N"/>
    <property type="match status" value="1"/>
</dbReference>
<dbReference type="PANTHER" id="PTHR43369:SF2">
    <property type="entry name" value="PHOSPHORIBOSYLGLYCINAMIDE FORMYLTRANSFERASE"/>
    <property type="match status" value="1"/>
</dbReference>
<evidence type="ECO:0000313" key="7">
    <source>
        <dbReference type="Proteomes" id="UP000664357"/>
    </source>
</evidence>
<comment type="catalytic activity">
    <reaction evidence="4">
        <text>N(1)-(5-phospho-beta-D-ribosyl)glycinamide + (6R)-10-formyltetrahydrofolate = N(2)-formyl-N(1)-(5-phospho-beta-D-ribosyl)glycinamide + (6S)-5,6,7,8-tetrahydrofolate + H(+)</text>
        <dbReference type="Rhea" id="RHEA:15053"/>
        <dbReference type="ChEBI" id="CHEBI:15378"/>
        <dbReference type="ChEBI" id="CHEBI:57453"/>
        <dbReference type="ChEBI" id="CHEBI:143788"/>
        <dbReference type="ChEBI" id="CHEBI:147286"/>
        <dbReference type="ChEBI" id="CHEBI:195366"/>
        <dbReference type="EC" id="2.1.2.2"/>
    </reaction>
</comment>
<dbReference type="Gene3D" id="3.40.50.170">
    <property type="entry name" value="Formyl transferase, N-terminal domain"/>
    <property type="match status" value="1"/>
</dbReference>
<dbReference type="EMBL" id="JAFREL020000002">
    <property type="protein sequence ID" value="MEO1770821.1"/>
    <property type="molecule type" value="Genomic_DNA"/>
</dbReference>
<dbReference type="InterPro" id="IPR036477">
    <property type="entry name" value="Formyl_transf_N_sf"/>
</dbReference>
<keyword evidence="2 4" id="KW-0808">Transferase</keyword>
<feature type="binding site" evidence="4">
    <location>
        <begin position="89"/>
        <end position="92"/>
    </location>
    <ligand>
        <name>(6R)-10-formyltetrahydrofolate</name>
        <dbReference type="ChEBI" id="CHEBI:195366"/>
    </ligand>
</feature>
<keyword evidence="3 4" id="KW-0658">Purine biosynthesis</keyword>
<feature type="domain" description="Formyl transferase N-terminal" evidence="5">
    <location>
        <begin position="1"/>
        <end position="181"/>
    </location>
</feature>
<dbReference type="InterPro" id="IPR002376">
    <property type="entry name" value="Formyl_transf_N"/>
</dbReference>
<evidence type="ECO:0000256" key="2">
    <source>
        <dbReference type="ARBA" id="ARBA00022679"/>
    </source>
</evidence>
<accession>A0ABV0EQB9</accession>
<feature type="site" description="Raises pKa of active site His" evidence="4">
    <location>
        <position position="144"/>
    </location>
</feature>
<dbReference type="PANTHER" id="PTHR43369">
    <property type="entry name" value="PHOSPHORIBOSYLGLYCINAMIDE FORMYLTRANSFERASE"/>
    <property type="match status" value="1"/>
</dbReference>
<sequence length="190" mass="21216">MRLAVLASGNGSNFEAIIQAVEVGEIPAEIVLLFADHHDAYVLKRAKDHNIPYVSFELKEFEDKQAYEAALLELLADHEIELIVLAGYMRIIGKSLLQAYANRIINLHPALLPNFPGLHGIRDAYDAKVSETGVTVHYIDSGVDTGPIIAQEAVKIESSDTLEQLEEKIHQVEHQLYPRVIAEIVKEIQR</sequence>
<dbReference type="EC" id="2.1.2.2" evidence="4"/>
<keyword evidence="7" id="KW-1185">Reference proteome</keyword>
<dbReference type="NCBIfam" id="TIGR00639">
    <property type="entry name" value="PurN"/>
    <property type="match status" value="1"/>
</dbReference>
<dbReference type="SUPFAM" id="SSF53328">
    <property type="entry name" value="Formyltransferase"/>
    <property type="match status" value="1"/>
</dbReference>